<reference evidence="1" key="1">
    <citation type="submission" date="2018-04" db="EMBL/GenBank/DDBJ databases">
        <title>Citrobacter rodentium phages.</title>
        <authorList>
            <person name="Mizuno C.M."/>
            <person name="Debarbieux L."/>
            <person name="Roach D.R."/>
        </authorList>
    </citation>
    <scope>NUCLEOTIDE SEQUENCE [LARGE SCALE GENOMIC DNA]</scope>
</reference>
<protein>
    <submittedName>
        <fullName evidence="1">Uncharacterized protein</fullName>
    </submittedName>
</protein>
<gene>
    <name evidence="1" type="ORF">CrRp3_cds6</name>
</gene>
<sequence>MGLVVDKVIALVKPLSAFLRPFRAIPERLTGCAGVGYLFVSPSGSTSFTPLALRSLAHVYLRLFLDG</sequence>
<evidence type="ECO:0000313" key="1">
    <source>
        <dbReference type="EMBL" id="AVX48073.1"/>
    </source>
</evidence>
<proteinExistence type="predicted"/>
<name>A0A2R4PAK3_9CAUD</name>
<evidence type="ECO:0000313" key="2">
    <source>
        <dbReference type="Proteomes" id="UP000240815"/>
    </source>
</evidence>
<dbReference type="Proteomes" id="UP000240815">
    <property type="component" value="Segment"/>
</dbReference>
<organism evidence="1 2">
    <name type="scientific">Citrobacter phage vB_CroP_CrRp3</name>
    <dbReference type="NCBI Taxonomy" id="2079275"/>
    <lineage>
        <taxon>Viruses</taxon>
        <taxon>Duplodnaviria</taxon>
        <taxon>Heunggongvirae</taxon>
        <taxon>Uroviricota</taxon>
        <taxon>Caudoviricetes</taxon>
        <taxon>Autographivirales</taxon>
        <taxon>Autosignataviridae</taxon>
        <taxon>Molineuxvirinae</taxon>
        <taxon>Rodentiumvirus</taxon>
        <taxon>Rodentiumvirus CrRp3</taxon>
        <taxon>Vectrevirus CrRp3</taxon>
    </lineage>
</organism>
<dbReference type="EMBL" id="MG775042">
    <property type="protein sequence ID" value="AVX48073.1"/>
    <property type="molecule type" value="Genomic_DNA"/>
</dbReference>
<accession>A0A2R4PAK3</accession>
<keyword evidence="2" id="KW-1185">Reference proteome</keyword>